<name>A0A382HY92_9ZZZZ</name>
<dbReference type="EMBL" id="UINC01063864">
    <property type="protein sequence ID" value="SVB91947.1"/>
    <property type="molecule type" value="Genomic_DNA"/>
</dbReference>
<dbReference type="Gene3D" id="2.60.120.200">
    <property type="match status" value="1"/>
</dbReference>
<feature type="non-terminal residue" evidence="1">
    <location>
        <position position="457"/>
    </location>
</feature>
<organism evidence="1">
    <name type="scientific">marine metagenome</name>
    <dbReference type="NCBI Taxonomy" id="408172"/>
    <lineage>
        <taxon>unclassified sequences</taxon>
        <taxon>metagenomes</taxon>
        <taxon>ecological metagenomes</taxon>
    </lineage>
</organism>
<feature type="non-terminal residue" evidence="1">
    <location>
        <position position="1"/>
    </location>
</feature>
<gene>
    <name evidence="1" type="ORF">METZ01_LOCUS244801</name>
</gene>
<evidence type="ECO:0008006" key="2">
    <source>
        <dbReference type="Google" id="ProtNLM"/>
    </source>
</evidence>
<evidence type="ECO:0000313" key="1">
    <source>
        <dbReference type="EMBL" id="SVB91947.1"/>
    </source>
</evidence>
<protein>
    <recommendedName>
        <fullName evidence="2">LamG domain-containing protein</fullName>
    </recommendedName>
</protein>
<dbReference type="AlphaFoldDB" id="A0A382HY92"/>
<reference evidence="1" key="1">
    <citation type="submission" date="2018-05" db="EMBL/GenBank/DDBJ databases">
        <authorList>
            <person name="Lanie J.A."/>
            <person name="Ng W.-L."/>
            <person name="Kazmierczak K.M."/>
            <person name="Andrzejewski T.M."/>
            <person name="Davidsen T.M."/>
            <person name="Wayne K.J."/>
            <person name="Tettelin H."/>
            <person name="Glass J.I."/>
            <person name="Rusch D."/>
            <person name="Podicherti R."/>
            <person name="Tsui H.-C.T."/>
            <person name="Winkler M.E."/>
        </authorList>
    </citation>
    <scope>NUCLEOTIDE SEQUENCE</scope>
</reference>
<accession>A0A382HY92</accession>
<dbReference type="Pfam" id="PF13385">
    <property type="entry name" value="Laminin_G_3"/>
    <property type="match status" value="1"/>
</dbReference>
<dbReference type="InterPro" id="IPR013320">
    <property type="entry name" value="ConA-like_dom_sf"/>
</dbReference>
<proteinExistence type="predicted"/>
<dbReference type="SUPFAM" id="SSF49899">
    <property type="entry name" value="Concanavalin A-like lectins/glucanases"/>
    <property type="match status" value="1"/>
</dbReference>
<sequence>SSVGHIVFRPKGTERVRIQADGNVGIGTTAPADDLHVYGSGNVALLESSSVNVWLQMKGSTTYSWQIGTTDKGLQFYNDETSAYRVVFKKDGNVGIGTTLPAAQLHVGNGNHSPSNTMGSPGVFIENSGNSNTYTALQVKTGGGLGLVVTNAGKVGIGTATPAKALDVRASASWDGIHIGSTAGSATSIDFARSTTHANPTARIGVAEPAATHTSDMRFYTSDASGSAPNLVEKMRIDQNGKVGIGTTSPHKLLSVREATAHVLINSSSDASGNYAALRFKVDSQDNDTRQKGAIFFQRTDIRGVGSLHFATHDGGNPGGSPTSDANVEVAHSRMSIDHLGTQNHKGNPIVNSASIQGLQDGAIYDFDGTSSDYMTLASDTTFSTGAYTISAWIKSDDTTHTYIQNIVGYVSNNVGHFSIHTNGKLGYWSYGGSGWRFGNTVLTDDKWHHAVMVYDG</sequence>